<keyword evidence="3" id="KW-1185">Reference proteome</keyword>
<dbReference type="SUPFAM" id="SSF51445">
    <property type="entry name" value="(Trans)glycosidases"/>
    <property type="match status" value="1"/>
</dbReference>
<dbReference type="Proteomes" id="UP000711736">
    <property type="component" value="Unassembled WGS sequence"/>
</dbReference>
<dbReference type="InterPro" id="IPR015020">
    <property type="entry name" value="Rv2525c-like_Glyco_Hydro-like"/>
</dbReference>
<dbReference type="EMBL" id="JAFEJU010000003">
    <property type="protein sequence ID" value="MBT1175071.1"/>
    <property type="molecule type" value="Genomic_DNA"/>
</dbReference>
<dbReference type="CDD" id="cd06418">
    <property type="entry name" value="GH25_BacA-like"/>
    <property type="match status" value="1"/>
</dbReference>
<dbReference type="InterPro" id="IPR017853">
    <property type="entry name" value="GH"/>
</dbReference>
<evidence type="ECO:0000313" key="3">
    <source>
        <dbReference type="Proteomes" id="UP000711736"/>
    </source>
</evidence>
<dbReference type="Gene3D" id="3.20.20.80">
    <property type="entry name" value="Glycosidases"/>
    <property type="match status" value="1"/>
</dbReference>
<gene>
    <name evidence="2" type="ORF">JS530_06070</name>
</gene>
<evidence type="ECO:0000313" key="2">
    <source>
        <dbReference type="EMBL" id="MBT1175071.1"/>
    </source>
</evidence>
<sequence>MVDQMVLQTQQWLNKTYGKDSRFNAVSENGQTGWETIYGLTRALQIELGIQTTADNFGPSTQSLFAKRYPNGVQQQKDGDGAKSNVYSIIQGALWCKGYSTGSNISQHFYSGTGSAIKDLKTDMGIGGDTRFEITAERLATLKADGYRIVGRYLTEPGQNKLDPSEYFKAIRPGELERITAGGMQFFPIFQEYSTKLSHFTVENGRKHAQSAREAAQRLGIPPTYIYFAVDFDATDDQVSSTILPYFRAILSSLGGGYKVGIYASRNICTRIIEAGCAGCAFVSDMSTGFSGNLGFPIPNDWVYDQFTEISNYRGQGWDLASTMSNIQDVMDWNPDADLHAVCEALVGQDETYLSHPGIANLITGKYVNGVWKSISNSCNRDDLCCDGDAIRFAQVLSAGNGESTHLLSQTMRDYYNDAGLLANRFKQIAWSMGATNQNDAATAFRTKVDWGNGILKWSIIGEVSADVINASCKALADYIF</sequence>
<accession>A0ABS5UVD5</accession>
<reference evidence="2 3" key="1">
    <citation type="journal article" date="2021" name="Environ. Microbiol.">
        <title>Genetic insights into the dark matter of the mammalian gut microbiota through targeted genome reconstruction.</title>
        <authorList>
            <person name="Lugli G.A."/>
            <person name="Alessandri G."/>
            <person name="Milani C."/>
            <person name="Viappiani A."/>
            <person name="Fontana F."/>
            <person name="Tarracchini C."/>
            <person name="Mancabelli L."/>
            <person name="Argentini C."/>
            <person name="Ruiz L."/>
            <person name="Margolles A."/>
            <person name="van Sinderen D."/>
            <person name="Turroni F."/>
            <person name="Ventura M."/>
        </authorList>
    </citation>
    <scope>NUCLEOTIDE SEQUENCE [LARGE SCALE GENOMIC DNA]</scope>
    <source>
        <strain evidence="2 3">LC6</strain>
    </source>
</reference>
<name>A0ABS5UVD5_9BIFI</name>
<feature type="domain" description="Rv2525c-like glycoside hydrolase-like" evidence="1">
    <location>
        <begin position="141"/>
        <end position="319"/>
    </location>
</feature>
<evidence type="ECO:0000259" key="1">
    <source>
        <dbReference type="Pfam" id="PF08924"/>
    </source>
</evidence>
<dbReference type="Pfam" id="PF08924">
    <property type="entry name" value="Rv2525c_GlyHyd-like"/>
    <property type="match status" value="1"/>
</dbReference>
<proteinExistence type="predicted"/>
<protein>
    <submittedName>
        <fullName evidence="2">DUF1906 domain-containing protein</fullName>
    </submittedName>
</protein>
<comment type="caution">
    <text evidence="2">The sequence shown here is derived from an EMBL/GenBank/DDBJ whole genome shotgun (WGS) entry which is preliminary data.</text>
</comment>
<organism evidence="2 3">
    <name type="scientific">Bifidobacterium colobi</name>
    <dbReference type="NCBI Taxonomy" id="2809026"/>
    <lineage>
        <taxon>Bacteria</taxon>
        <taxon>Bacillati</taxon>
        <taxon>Actinomycetota</taxon>
        <taxon>Actinomycetes</taxon>
        <taxon>Bifidobacteriales</taxon>
        <taxon>Bifidobacteriaceae</taxon>
        <taxon>Bifidobacterium</taxon>
    </lineage>
</organism>